<dbReference type="CDD" id="cd14503">
    <property type="entry name" value="PTP-bact"/>
    <property type="match status" value="1"/>
</dbReference>
<dbReference type="AlphaFoldDB" id="A0A381PB82"/>
<reference evidence="2" key="1">
    <citation type="submission" date="2018-05" db="EMBL/GenBank/DDBJ databases">
        <authorList>
            <person name="Lanie J.A."/>
            <person name="Ng W.-L."/>
            <person name="Kazmierczak K.M."/>
            <person name="Andrzejewski T.M."/>
            <person name="Davidsen T.M."/>
            <person name="Wayne K.J."/>
            <person name="Tettelin H."/>
            <person name="Glass J.I."/>
            <person name="Rusch D."/>
            <person name="Podicherti R."/>
            <person name="Tsui H.-C.T."/>
            <person name="Winkler M.E."/>
        </authorList>
    </citation>
    <scope>NUCLEOTIDE SEQUENCE</scope>
</reference>
<evidence type="ECO:0000259" key="1">
    <source>
        <dbReference type="Pfam" id="PF22741"/>
    </source>
</evidence>
<protein>
    <recommendedName>
        <fullName evidence="1">DSP-PTPase phosphatase fused to NAD+ Kinase domain-containing protein</fullName>
    </recommendedName>
</protein>
<dbReference type="InterPro" id="IPR029021">
    <property type="entry name" value="Prot-tyrosine_phosphatase-like"/>
</dbReference>
<dbReference type="SUPFAM" id="SSF52799">
    <property type="entry name" value="(Phosphotyrosine protein) phosphatases II"/>
    <property type="match status" value="1"/>
</dbReference>
<dbReference type="InterPro" id="IPR055214">
    <property type="entry name" value="PTP-NADK"/>
</dbReference>
<proteinExistence type="predicted"/>
<evidence type="ECO:0000313" key="2">
    <source>
        <dbReference type="EMBL" id="SUZ63518.1"/>
    </source>
</evidence>
<sequence>MWRWCTVLAVAILMSDGATAQSDNGLGSARAYLRISTQLGTAGQITYDEVAAVKAAGYDVVVNLAPAHEERNALEGFHVAQEGMTYVQIPVSWQDPSQRDLELFFDVMKANEDRSVLVHCFANMRASAFVYLYRTIVEGVPKDDARSDMAKIWDPATQPQWASFIDEAERQAGSQ</sequence>
<feature type="domain" description="DSP-PTPase phosphatase fused to NAD+ Kinase" evidence="1">
    <location>
        <begin position="41"/>
        <end position="144"/>
    </location>
</feature>
<gene>
    <name evidence="2" type="ORF">METZ01_LOCUS16372</name>
</gene>
<dbReference type="Gene3D" id="3.90.190.10">
    <property type="entry name" value="Protein tyrosine phosphatase superfamily"/>
    <property type="match status" value="1"/>
</dbReference>
<dbReference type="Pfam" id="PF22741">
    <property type="entry name" value="PTP-NADK"/>
    <property type="match status" value="1"/>
</dbReference>
<accession>A0A381PB82</accession>
<name>A0A381PB82_9ZZZZ</name>
<dbReference type="EMBL" id="UINC01000917">
    <property type="protein sequence ID" value="SUZ63518.1"/>
    <property type="molecule type" value="Genomic_DNA"/>
</dbReference>
<organism evidence="2">
    <name type="scientific">marine metagenome</name>
    <dbReference type="NCBI Taxonomy" id="408172"/>
    <lineage>
        <taxon>unclassified sequences</taxon>
        <taxon>metagenomes</taxon>
        <taxon>ecological metagenomes</taxon>
    </lineage>
</organism>